<accession>A0AAV0AZX4</accession>
<evidence type="ECO:0000256" key="1">
    <source>
        <dbReference type="SAM" id="SignalP"/>
    </source>
</evidence>
<dbReference type="AlphaFoldDB" id="A0AAV0AZX4"/>
<evidence type="ECO:0000313" key="3">
    <source>
        <dbReference type="Proteomes" id="UP001153365"/>
    </source>
</evidence>
<organism evidence="2 3">
    <name type="scientific">Phakopsora pachyrhizi</name>
    <name type="common">Asian soybean rust disease fungus</name>
    <dbReference type="NCBI Taxonomy" id="170000"/>
    <lineage>
        <taxon>Eukaryota</taxon>
        <taxon>Fungi</taxon>
        <taxon>Dikarya</taxon>
        <taxon>Basidiomycota</taxon>
        <taxon>Pucciniomycotina</taxon>
        <taxon>Pucciniomycetes</taxon>
        <taxon>Pucciniales</taxon>
        <taxon>Phakopsoraceae</taxon>
        <taxon>Phakopsora</taxon>
    </lineage>
</organism>
<evidence type="ECO:0000313" key="2">
    <source>
        <dbReference type="EMBL" id="CAH7676224.1"/>
    </source>
</evidence>
<keyword evidence="1" id="KW-0732">Signal</keyword>
<name>A0AAV0AZX4_PHAPC</name>
<dbReference type="EMBL" id="CALTRL010002615">
    <property type="protein sequence ID" value="CAH7676224.1"/>
    <property type="molecule type" value="Genomic_DNA"/>
</dbReference>
<sequence length="603" mass="69886">MLAFNLLAFFTYLKLMKAVGDFKLPDLNIPFVLEDGLENDVETFLGTDRLVTHSNPQTLPFSDSLSNLDSLKMKEIPYAQENPVQPLTSTTDKLSVSASIFRHNAPDHSIPDTGAFERKNHPMNYVYFTESARLHKSPKKIQRFLNPELTSKKSKQSINNEAIINLNNEASTIEANILGQGINLPKKGSNIFTSLSKPDFLSISMNNLLKSLQKIPADLIARSSCIFFFFNPLQLRIGQDGFLAGNGFPHNFLPTLTEFVEVVSVEIIIALDSLFNSVSHNKLKYLRIRELSKFILSNKDSLIIVKTQDQMHLRIEMRKVFNGALMEPTPVTVKQINERKVRDTEICEYPYHYIVNFWKLKMVPKFFQGNIEEKLHLYASEKVFKRNLGYIPPSGRRKLAISADFMRDEIKKESEKIHQNNKYLEINNQIMNQELAIEHEITSSTGNKLKCYRFSDLSNSPIAGFIYLIKVFHRYLEDEKMRSKTEEEIEKECWVFIEKFKNVRSSETLPHTLFEGNKNNRVYIEKGKDIWISIIKKVRISTDNSRFMVTGAWMLLKLFFLGDHRLSSIMYPERYMEYKFHFTTLLNEAAYFESLKKHIFPSS</sequence>
<feature type="signal peptide" evidence="1">
    <location>
        <begin position="1"/>
        <end position="18"/>
    </location>
</feature>
<proteinExistence type="predicted"/>
<reference evidence="2" key="1">
    <citation type="submission" date="2022-06" db="EMBL/GenBank/DDBJ databases">
        <authorList>
            <consortium name="SYNGENTA / RWTH Aachen University"/>
        </authorList>
    </citation>
    <scope>NUCLEOTIDE SEQUENCE</scope>
</reference>
<dbReference type="Proteomes" id="UP001153365">
    <property type="component" value="Unassembled WGS sequence"/>
</dbReference>
<gene>
    <name evidence="2" type="ORF">PPACK8108_LOCUS11336</name>
</gene>
<feature type="chain" id="PRO_5043784836" evidence="1">
    <location>
        <begin position="19"/>
        <end position="603"/>
    </location>
</feature>
<protein>
    <submittedName>
        <fullName evidence="2">Expressed protein</fullName>
    </submittedName>
</protein>
<keyword evidence="3" id="KW-1185">Reference proteome</keyword>
<comment type="caution">
    <text evidence="2">The sequence shown here is derived from an EMBL/GenBank/DDBJ whole genome shotgun (WGS) entry which is preliminary data.</text>
</comment>